<name>A0ABW4BBH1_9LACO</name>
<organism evidence="5 6">
    <name type="scientific">Lacticaseibacillus jixianensis</name>
    <dbReference type="NCBI Taxonomy" id="2486012"/>
    <lineage>
        <taxon>Bacteria</taxon>
        <taxon>Bacillati</taxon>
        <taxon>Bacillota</taxon>
        <taxon>Bacilli</taxon>
        <taxon>Lactobacillales</taxon>
        <taxon>Lactobacillaceae</taxon>
        <taxon>Lacticaseibacillus</taxon>
    </lineage>
</organism>
<evidence type="ECO:0000313" key="6">
    <source>
        <dbReference type="Proteomes" id="UP001597249"/>
    </source>
</evidence>
<keyword evidence="3" id="KW-0804">Transcription</keyword>
<dbReference type="RefSeq" id="WP_125585718.1">
    <property type="nucleotide sequence ID" value="NZ_JBHTMO010000029.1"/>
</dbReference>
<accession>A0ABW4BBH1</accession>
<dbReference type="InterPro" id="IPR036390">
    <property type="entry name" value="WH_DNA-bd_sf"/>
</dbReference>
<dbReference type="SUPFAM" id="SSF46785">
    <property type="entry name" value="Winged helix' DNA-binding domain"/>
    <property type="match status" value="1"/>
</dbReference>
<gene>
    <name evidence="5" type="ORF">ACFQ3L_09255</name>
</gene>
<evidence type="ECO:0000256" key="2">
    <source>
        <dbReference type="ARBA" id="ARBA00023125"/>
    </source>
</evidence>
<keyword evidence="6" id="KW-1185">Reference proteome</keyword>
<dbReference type="Gene3D" id="1.10.10.10">
    <property type="entry name" value="Winged helix-like DNA-binding domain superfamily/Winged helix DNA-binding domain"/>
    <property type="match status" value="1"/>
</dbReference>
<comment type="caution">
    <text evidence="5">The sequence shown here is derived from an EMBL/GenBank/DDBJ whole genome shotgun (WGS) entry which is preliminary data.</text>
</comment>
<dbReference type="CDD" id="cd07377">
    <property type="entry name" value="WHTH_GntR"/>
    <property type="match status" value="1"/>
</dbReference>
<keyword evidence="2" id="KW-0238">DNA-binding</keyword>
<reference evidence="6" key="1">
    <citation type="journal article" date="2019" name="Int. J. Syst. Evol. Microbiol.">
        <title>The Global Catalogue of Microorganisms (GCM) 10K type strain sequencing project: providing services to taxonomists for standard genome sequencing and annotation.</title>
        <authorList>
            <consortium name="The Broad Institute Genomics Platform"/>
            <consortium name="The Broad Institute Genome Sequencing Center for Infectious Disease"/>
            <person name="Wu L."/>
            <person name="Ma J."/>
        </authorList>
    </citation>
    <scope>NUCLEOTIDE SEQUENCE [LARGE SCALE GENOMIC DNA]</scope>
    <source>
        <strain evidence="6">CCM 8911</strain>
    </source>
</reference>
<dbReference type="Pfam" id="PF00392">
    <property type="entry name" value="GntR"/>
    <property type="match status" value="1"/>
</dbReference>
<dbReference type="InterPro" id="IPR036388">
    <property type="entry name" value="WH-like_DNA-bd_sf"/>
</dbReference>
<dbReference type="EMBL" id="JBHTMO010000029">
    <property type="protein sequence ID" value="MFD1393751.1"/>
    <property type="molecule type" value="Genomic_DNA"/>
</dbReference>
<dbReference type="PANTHER" id="PTHR38445:SF9">
    <property type="entry name" value="HTH-TYPE TRANSCRIPTIONAL REPRESSOR YTRA"/>
    <property type="match status" value="1"/>
</dbReference>
<dbReference type="PANTHER" id="PTHR38445">
    <property type="entry name" value="HTH-TYPE TRANSCRIPTIONAL REPRESSOR YTRA"/>
    <property type="match status" value="1"/>
</dbReference>
<evidence type="ECO:0000313" key="5">
    <source>
        <dbReference type="EMBL" id="MFD1393751.1"/>
    </source>
</evidence>
<dbReference type="InterPro" id="IPR000524">
    <property type="entry name" value="Tscrpt_reg_HTH_GntR"/>
</dbReference>
<dbReference type="PROSITE" id="PS50949">
    <property type="entry name" value="HTH_GNTR"/>
    <property type="match status" value="1"/>
</dbReference>
<evidence type="ECO:0000256" key="3">
    <source>
        <dbReference type="ARBA" id="ARBA00023163"/>
    </source>
</evidence>
<proteinExistence type="predicted"/>
<dbReference type="Proteomes" id="UP001597249">
    <property type="component" value="Unassembled WGS sequence"/>
</dbReference>
<protein>
    <submittedName>
        <fullName evidence="5">GntR family transcriptional regulator</fullName>
    </submittedName>
</protein>
<keyword evidence="1" id="KW-0805">Transcription regulation</keyword>
<evidence type="ECO:0000256" key="1">
    <source>
        <dbReference type="ARBA" id="ARBA00023015"/>
    </source>
</evidence>
<feature type="domain" description="HTH gntR-type" evidence="4">
    <location>
        <begin position="7"/>
        <end position="75"/>
    </location>
</feature>
<evidence type="ECO:0000259" key="4">
    <source>
        <dbReference type="PROSITE" id="PS50949"/>
    </source>
</evidence>
<sequence length="126" mass="13944">MEFDDKVPIYYQIEQYINREIIVGNLAPGDQVPAVRQLALTLTVNVNTIQRALAELIRDGILVSERGKGNFVTTDTAVLAQMKQRVIEDELAETYDHLAGLGMAPAEMVAALEGYIKERKEGGSHD</sequence>
<dbReference type="SMART" id="SM00345">
    <property type="entry name" value="HTH_GNTR"/>
    <property type="match status" value="1"/>
</dbReference>